<feature type="transmembrane region" description="Helical" evidence="1">
    <location>
        <begin position="7"/>
        <end position="28"/>
    </location>
</feature>
<dbReference type="InterPro" id="IPR009571">
    <property type="entry name" value="SUR7/Rim9-like_fungi"/>
</dbReference>
<evidence type="ECO:0000256" key="1">
    <source>
        <dbReference type="SAM" id="Phobius"/>
    </source>
</evidence>
<accession>A0A2J6PH49</accession>
<evidence type="ECO:0000313" key="2">
    <source>
        <dbReference type="EMBL" id="PMD13350.1"/>
    </source>
</evidence>
<dbReference type="OrthoDB" id="3544281at2759"/>
<name>A0A2J6PH49_9HELO</name>
<dbReference type="AlphaFoldDB" id="A0A2J6PH49"/>
<feature type="transmembrane region" description="Helical" evidence="1">
    <location>
        <begin position="192"/>
        <end position="210"/>
    </location>
</feature>
<organism evidence="2 3">
    <name type="scientific">Hyaloscypha hepaticicola</name>
    <dbReference type="NCBI Taxonomy" id="2082293"/>
    <lineage>
        <taxon>Eukaryota</taxon>
        <taxon>Fungi</taxon>
        <taxon>Dikarya</taxon>
        <taxon>Ascomycota</taxon>
        <taxon>Pezizomycotina</taxon>
        <taxon>Leotiomycetes</taxon>
        <taxon>Helotiales</taxon>
        <taxon>Hyaloscyphaceae</taxon>
        <taxon>Hyaloscypha</taxon>
    </lineage>
</organism>
<evidence type="ECO:0000313" key="3">
    <source>
        <dbReference type="Proteomes" id="UP000235672"/>
    </source>
</evidence>
<dbReference type="Proteomes" id="UP000235672">
    <property type="component" value="Unassembled WGS sequence"/>
</dbReference>
<protein>
    <submittedName>
        <fullName evidence="2">Uncharacterized protein</fullName>
    </submittedName>
</protein>
<keyword evidence="1" id="KW-1133">Transmembrane helix</keyword>
<dbReference type="GO" id="GO:0005886">
    <property type="term" value="C:plasma membrane"/>
    <property type="evidence" value="ECO:0007669"/>
    <property type="project" value="InterPro"/>
</dbReference>
<dbReference type="Pfam" id="PF06687">
    <property type="entry name" value="SUR7"/>
    <property type="match status" value="1"/>
</dbReference>
<keyword evidence="3" id="KW-1185">Reference proteome</keyword>
<gene>
    <name evidence="2" type="ORF">NA56DRAFT_651812</name>
</gene>
<feature type="transmembrane region" description="Helical" evidence="1">
    <location>
        <begin position="158"/>
        <end position="180"/>
    </location>
</feature>
<dbReference type="EMBL" id="KZ613532">
    <property type="protein sequence ID" value="PMD13350.1"/>
    <property type="molecule type" value="Genomic_DNA"/>
</dbReference>
<keyword evidence="1" id="KW-0812">Transmembrane</keyword>
<reference evidence="2 3" key="1">
    <citation type="submission" date="2016-05" db="EMBL/GenBank/DDBJ databases">
        <title>A degradative enzymes factory behind the ericoid mycorrhizal symbiosis.</title>
        <authorList>
            <consortium name="DOE Joint Genome Institute"/>
            <person name="Martino E."/>
            <person name="Morin E."/>
            <person name="Grelet G."/>
            <person name="Kuo A."/>
            <person name="Kohler A."/>
            <person name="Daghino S."/>
            <person name="Barry K."/>
            <person name="Choi C."/>
            <person name="Cichocki N."/>
            <person name="Clum A."/>
            <person name="Copeland A."/>
            <person name="Hainaut M."/>
            <person name="Haridas S."/>
            <person name="Labutti K."/>
            <person name="Lindquist E."/>
            <person name="Lipzen A."/>
            <person name="Khouja H.-R."/>
            <person name="Murat C."/>
            <person name="Ohm R."/>
            <person name="Olson A."/>
            <person name="Spatafora J."/>
            <person name="Veneault-Fourrey C."/>
            <person name="Henrissat B."/>
            <person name="Grigoriev I."/>
            <person name="Martin F."/>
            <person name="Perotto S."/>
        </authorList>
    </citation>
    <scope>NUCLEOTIDE SEQUENCE [LARGE SCALE GENOMIC DNA]</scope>
    <source>
        <strain evidence="2 3">UAMH 7357</strain>
    </source>
</reference>
<proteinExistence type="predicted"/>
<feature type="transmembrane region" description="Helical" evidence="1">
    <location>
        <begin position="230"/>
        <end position="250"/>
    </location>
</feature>
<sequence length="301" mass="34035">MRRWLPFVAHFWCAAVIILALHTLLAGYNNDTLEGVAIITFNTSSLGLSDFHQSNSTLQPAVEALVPSSLTNPTSITQYLGIKDWYSSHYLSTCSGSFQPSTTNPNVLTSNKINSTCVRRNAGYAFTISNILREELHPSVVGIADEVTQASYYTASWIALWLIGIVAAVVEMFIFLPLTWYGTRRLNGYSTLVSFISYISFQVASSLAAGHSLKAYHSKTLPSALYAEEFYVMSFTTMALMFVVFFLIHIEWRFELWTFRGEPITIYRKPECKSWSILSAFWDRNPTKIEAAGRDEEYEMR</sequence>
<keyword evidence="1" id="KW-0472">Membrane</keyword>